<dbReference type="PRINTS" id="PR01415">
    <property type="entry name" value="ANKYRIN"/>
</dbReference>
<dbReference type="Gene3D" id="1.10.287.70">
    <property type="match status" value="1"/>
</dbReference>
<keyword evidence="9 12" id="KW-0472">Membrane</keyword>
<evidence type="ECO:0000256" key="3">
    <source>
        <dbReference type="ARBA" id="ARBA00022606"/>
    </source>
</evidence>
<dbReference type="InterPro" id="IPR002110">
    <property type="entry name" value="Ankyrin_rpt"/>
</dbReference>
<keyword evidence="2" id="KW-0813">Transport</keyword>
<feature type="domain" description="Ion transport" evidence="13">
    <location>
        <begin position="795"/>
        <end position="1046"/>
    </location>
</feature>
<feature type="repeat" description="ANK" evidence="11">
    <location>
        <begin position="378"/>
        <end position="410"/>
    </location>
</feature>
<evidence type="ECO:0000256" key="8">
    <source>
        <dbReference type="ARBA" id="ARBA00023065"/>
    </source>
</evidence>
<dbReference type="InterPro" id="IPR005821">
    <property type="entry name" value="Ion_trans_dom"/>
</dbReference>
<dbReference type="Pfam" id="PF13637">
    <property type="entry name" value="Ank_4"/>
    <property type="match status" value="1"/>
</dbReference>
<keyword evidence="6 12" id="KW-1133">Transmembrane helix</keyword>
<feature type="repeat" description="ANK" evidence="11">
    <location>
        <begin position="345"/>
        <end position="377"/>
    </location>
</feature>
<sequence>MATNPGNAAGDLPILAPGLKMPEATEVLNLTLHQCARDGDEYNMKILLRNLDSHVKKKINQRDKDELTPLHYAARYNHLSVVKLLVQAGANVQAIGDDAVTPLHHAARYRREKHKKKDLTSELDALDDDLGTNGLTSLLDQGDQSKEESIVSYLVSQHANINAVDIYGQTPLHFAAMRGNEIACRDLLAFKDIIDIASADNQGVTPLHCAALHNQVEIARMLIEAGADIMCRDKELSTPLHHACMEGNIDMVQLLFDAGARSKESWVKINEMVAAQDFELSTPLHHAVENSHYEVAKLLLEKGAVVNQDRKGFMYPLHLAAQSGDVRICRLLVEHQARIDAVNSDHATALHRASALNKVEVIKFLVERGARINRRDMDNFTPLLLAATYGNVEAVQLLLQKGADFTMQDKDDKTAIFLAAEENKIDVLKILLSERKVKQLINESDSHDNSPLHTAAQHGYLDITQCLLEHGADLDDKNEEEETPLHLAAKYGRTNIVRELIKTDATIVNDEDEDSNTALHLAAMFGHHKVAKLLLDLGADVSARNYNQWTPLDLAASKGWTKTCSVLLEEDAPVDPIDKNKTTPLHLASSYGHAKVVKLLLEWQADVTLRDDGGRNCLGRAIENHHANVAEVIIDSDVWKDALRNAYVNQNTGYVVTPMRKLIRKMPEVALKVFDRCLSYGQEKNPESWEFEITFDYEFLEDVYARWITHNVQRAEIEAGSDYASSTGSTYSGDDDDLTLAPDAKPYSNDTNVLKKNHPLFIMIQNEREALLGHPLVTSLLQKKWNALGSFFYYFSFSIYIVFLTFLTGYMITTDPPDNFGNDSSRIKDNDCSGLSYSQPNFAKAGTYVIIALAGFNLIKEMIQLYQAKLNYLGWTNLIEWIVYVTALLLVISFNECQRTTGYRYEWQWHLGAIAVFLAWVDLVLFIQKFPRFGIYVVMFTDILFTFSQFFVVFFLFIVAFAVAFYALFQNQVPFDTVPKSFIKTSVMMIGEFEFDSIFNDNTVDVHYPAASYIIFVIFLVIMSILLMNLLVGLAVDDIKAVQEQAGLKRMAMQIDLALDVERIIPEFLRRRAYCRRDTIRPNQLFANPIRRIITNSYLSPQALQQALNPEK</sequence>
<dbReference type="EMBL" id="BLXT01006771">
    <property type="protein sequence ID" value="GFO33444.1"/>
    <property type="molecule type" value="Genomic_DNA"/>
</dbReference>
<feature type="transmembrane region" description="Helical" evidence="12">
    <location>
        <begin position="939"/>
        <end position="969"/>
    </location>
</feature>
<evidence type="ECO:0000256" key="5">
    <source>
        <dbReference type="ARBA" id="ARBA00022737"/>
    </source>
</evidence>
<dbReference type="PANTHER" id="PTHR47143">
    <property type="entry name" value="TRANSIENT RECEPTOR POTENTIAL CATION CHANNEL PROTEIN PAINLESS"/>
    <property type="match status" value="1"/>
</dbReference>
<evidence type="ECO:0000256" key="12">
    <source>
        <dbReference type="SAM" id="Phobius"/>
    </source>
</evidence>
<evidence type="ECO:0000313" key="14">
    <source>
        <dbReference type="EMBL" id="GFO33444.1"/>
    </source>
</evidence>
<keyword evidence="10" id="KW-0407">Ion channel</keyword>
<dbReference type="GO" id="GO:0005216">
    <property type="term" value="F:monoatomic ion channel activity"/>
    <property type="evidence" value="ECO:0007669"/>
    <property type="project" value="InterPro"/>
</dbReference>
<protein>
    <recommendedName>
        <fullName evidence="13">Ion transport domain-containing protein</fullName>
    </recommendedName>
</protein>
<accession>A0AAV4CNK6</accession>
<feature type="repeat" description="ANK" evidence="11">
    <location>
        <begin position="316"/>
        <end position="344"/>
    </location>
</feature>
<name>A0AAV4CNK6_9GAST</name>
<evidence type="ECO:0000256" key="9">
    <source>
        <dbReference type="ARBA" id="ARBA00023136"/>
    </source>
</evidence>
<evidence type="ECO:0000256" key="11">
    <source>
        <dbReference type="PROSITE-ProRule" id="PRU00023"/>
    </source>
</evidence>
<organism evidence="14 15">
    <name type="scientific">Plakobranchus ocellatus</name>
    <dbReference type="NCBI Taxonomy" id="259542"/>
    <lineage>
        <taxon>Eukaryota</taxon>
        <taxon>Metazoa</taxon>
        <taxon>Spiralia</taxon>
        <taxon>Lophotrochozoa</taxon>
        <taxon>Mollusca</taxon>
        <taxon>Gastropoda</taxon>
        <taxon>Heterobranchia</taxon>
        <taxon>Euthyneura</taxon>
        <taxon>Panpulmonata</taxon>
        <taxon>Sacoglossa</taxon>
        <taxon>Placobranchoidea</taxon>
        <taxon>Plakobranchidae</taxon>
        <taxon>Plakobranchus</taxon>
    </lineage>
</organism>
<proteinExistence type="predicted"/>
<dbReference type="SUPFAM" id="SSF48403">
    <property type="entry name" value="Ankyrin repeat"/>
    <property type="match status" value="2"/>
</dbReference>
<feature type="repeat" description="ANK" evidence="11">
    <location>
        <begin position="447"/>
        <end position="479"/>
    </location>
</feature>
<keyword evidence="5" id="KW-0677">Repeat</keyword>
<evidence type="ECO:0000259" key="13">
    <source>
        <dbReference type="Pfam" id="PF00520"/>
    </source>
</evidence>
<evidence type="ECO:0000256" key="2">
    <source>
        <dbReference type="ARBA" id="ARBA00022448"/>
    </source>
</evidence>
<evidence type="ECO:0000256" key="6">
    <source>
        <dbReference type="ARBA" id="ARBA00022989"/>
    </source>
</evidence>
<feature type="repeat" description="ANK" evidence="11">
    <location>
        <begin position="480"/>
        <end position="512"/>
    </location>
</feature>
<feature type="transmembrane region" description="Helical" evidence="12">
    <location>
        <begin position="872"/>
        <end position="895"/>
    </location>
</feature>
<feature type="transmembrane region" description="Helical" evidence="12">
    <location>
        <begin position="1010"/>
        <end position="1036"/>
    </location>
</feature>
<feature type="repeat" description="ANK" evidence="11">
    <location>
        <begin position="235"/>
        <end position="260"/>
    </location>
</feature>
<dbReference type="Proteomes" id="UP000735302">
    <property type="component" value="Unassembled WGS sequence"/>
</dbReference>
<keyword evidence="15" id="KW-1185">Reference proteome</keyword>
<dbReference type="PROSITE" id="PS50297">
    <property type="entry name" value="ANK_REP_REGION"/>
    <property type="match status" value="11"/>
</dbReference>
<dbReference type="PANTHER" id="PTHR47143:SF3">
    <property type="entry name" value="PWWP DOMAIN-CONTAINING PROTEIN"/>
    <property type="match status" value="1"/>
</dbReference>
<feature type="transmembrane region" description="Helical" evidence="12">
    <location>
        <begin position="907"/>
        <end position="927"/>
    </location>
</feature>
<keyword evidence="7 11" id="KW-0040">ANK repeat</keyword>
<feature type="repeat" description="ANK" evidence="11">
    <location>
        <begin position="279"/>
        <end position="311"/>
    </location>
</feature>
<keyword evidence="8" id="KW-0406">Ion transport</keyword>
<dbReference type="GO" id="GO:1902495">
    <property type="term" value="C:transmembrane transporter complex"/>
    <property type="evidence" value="ECO:0007669"/>
    <property type="project" value="TreeGrafter"/>
</dbReference>
<dbReference type="Gene3D" id="1.25.40.20">
    <property type="entry name" value="Ankyrin repeat-containing domain"/>
    <property type="match status" value="6"/>
</dbReference>
<feature type="repeat" description="ANK" evidence="11">
    <location>
        <begin position="514"/>
        <end position="546"/>
    </location>
</feature>
<feature type="transmembrane region" description="Helical" evidence="12">
    <location>
        <begin position="791"/>
        <end position="812"/>
    </location>
</feature>
<dbReference type="InterPro" id="IPR036770">
    <property type="entry name" value="Ankyrin_rpt-contain_sf"/>
</dbReference>
<evidence type="ECO:0000256" key="7">
    <source>
        <dbReference type="ARBA" id="ARBA00023043"/>
    </source>
</evidence>
<dbReference type="InterPro" id="IPR052076">
    <property type="entry name" value="TRP_cation_channel"/>
</dbReference>
<evidence type="ECO:0000313" key="15">
    <source>
        <dbReference type="Proteomes" id="UP000735302"/>
    </source>
</evidence>
<keyword evidence="4 12" id="KW-0812">Transmembrane</keyword>
<dbReference type="PROSITE" id="PS50088">
    <property type="entry name" value="ANK_REPEAT"/>
    <property type="match status" value="11"/>
</dbReference>
<dbReference type="SMART" id="SM00248">
    <property type="entry name" value="ANK"/>
    <property type="match status" value="16"/>
</dbReference>
<dbReference type="Pfam" id="PF00520">
    <property type="entry name" value="Ion_trans"/>
    <property type="match status" value="1"/>
</dbReference>
<feature type="repeat" description="ANK" evidence="11">
    <location>
        <begin position="65"/>
        <end position="97"/>
    </location>
</feature>
<comment type="caution">
    <text evidence="14">The sequence shown here is derived from an EMBL/GenBank/DDBJ whole genome shotgun (WGS) entry which is preliminary data.</text>
</comment>
<gene>
    <name evidence="14" type="ORF">PoB_005994900</name>
</gene>
<evidence type="ECO:0000256" key="10">
    <source>
        <dbReference type="ARBA" id="ARBA00023303"/>
    </source>
</evidence>
<dbReference type="AlphaFoldDB" id="A0AAV4CNK6"/>
<keyword evidence="3" id="KW-0716">Sensory transduction</keyword>
<dbReference type="Pfam" id="PF12796">
    <property type="entry name" value="Ank_2"/>
    <property type="match status" value="6"/>
</dbReference>
<evidence type="ECO:0000256" key="4">
    <source>
        <dbReference type="ARBA" id="ARBA00022692"/>
    </source>
</evidence>
<reference evidence="14 15" key="1">
    <citation type="journal article" date="2021" name="Elife">
        <title>Chloroplast acquisition without the gene transfer in kleptoplastic sea slugs, Plakobranchus ocellatus.</title>
        <authorList>
            <person name="Maeda T."/>
            <person name="Takahashi S."/>
            <person name="Yoshida T."/>
            <person name="Shimamura S."/>
            <person name="Takaki Y."/>
            <person name="Nagai Y."/>
            <person name="Toyoda A."/>
            <person name="Suzuki Y."/>
            <person name="Arimoto A."/>
            <person name="Ishii H."/>
            <person name="Satoh N."/>
            <person name="Nishiyama T."/>
            <person name="Hasebe M."/>
            <person name="Maruyama T."/>
            <person name="Minagawa J."/>
            <person name="Obokata J."/>
            <person name="Shigenobu S."/>
        </authorList>
    </citation>
    <scope>NUCLEOTIDE SEQUENCE [LARGE SCALE GENOMIC DNA]</scope>
</reference>
<feature type="non-terminal residue" evidence="14">
    <location>
        <position position="1112"/>
    </location>
</feature>
<evidence type="ECO:0000256" key="1">
    <source>
        <dbReference type="ARBA" id="ARBA00004141"/>
    </source>
</evidence>
<feature type="repeat" description="ANK" evidence="11">
    <location>
        <begin position="202"/>
        <end position="234"/>
    </location>
</feature>
<feature type="repeat" description="ANK" evidence="11">
    <location>
        <begin position="580"/>
        <end position="612"/>
    </location>
</feature>
<comment type="subcellular location">
    <subcellularLocation>
        <location evidence="1">Membrane</location>
        <topology evidence="1">Multi-pass membrane protein</topology>
    </subcellularLocation>
</comment>